<dbReference type="Gene3D" id="1.10.10.10">
    <property type="entry name" value="Winged helix-like DNA-binding domain superfamily/Winged helix DNA-binding domain"/>
    <property type="match status" value="1"/>
</dbReference>
<dbReference type="Gene3D" id="3.40.190.290">
    <property type="match status" value="1"/>
</dbReference>
<feature type="domain" description="HTH lysR-type" evidence="6">
    <location>
        <begin position="9"/>
        <end position="65"/>
    </location>
</feature>
<organism evidence="7 8">
    <name type="scientific">Frankia nepalensis</name>
    <dbReference type="NCBI Taxonomy" id="1836974"/>
    <lineage>
        <taxon>Bacteria</taxon>
        <taxon>Bacillati</taxon>
        <taxon>Actinomycetota</taxon>
        <taxon>Actinomycetes</taxon>
        <taxon>Frankiales</taxon>
        <taxon>Frankiaceae</taxon>
        <taxon>Frankia</taxon>
    </lineage>
</organism>
<dbReference type="PANTHER" id="PTHR30579:SF2">
    <property type="entry name" value="HTH-TYPE TRANSCRIPTIONAL REGULATOR ARGP"/>
    <property type="match status" value="1"/>
</dbReference>
<dbReference type="SUPFAM" id="SSF53850">
    <property type="entry name" value="Periplasmic binding protein-like II"/>
    <property type="match status" value="1"/>
</dbReference>
<dbReference type="NCBIfam" id="TIGR03298">
    <property type="entry name" value="argP"/>
    <property type="match status" value="1"/>
</dbReference>
<dbReference type="InterPro" id="IPR017685">
    <property type="entry name" value="ArgP"/>
</dbReference>
<dbReference type="Pfam" id="PF00126">
    <property type="entry name" value="HTH_1"/>
    <property type="match status" value="1"/>
</dbReference>
<accession>A0A937RA88</accession>
<dbReference type="InterPro" id="IPR036388">
    <property type="entry name" value="WH-like_DNA-bd_sf"/>
</dbReference>
<keyword evidence="2" id="KW-0805">Transcription regulation</keyword>
<dbReference type="InterPro" id="IPR050176">
    <property type="entry name" value="LTTR"/>
</dbReference>
<dbReference type="EMBL" id="JAEACQ010000122">
    <property type="protein sequence ID" value="MBL7625992.1"/>
    <property type="molecule type" value="Genomic_DNA"/>
</dbReference>
<dbReference type="PANTHER" id="PTHR30579">
    <property type="entry name" value="TRANSCRIPTIONAL REGULATOR"/>
    <property type="match status" value="1"/>
</dbReference>
<protein>
    <submittedName>
        <fullName evidence="7">LysR family transcriptional regulator ArgP</fullName>
    </submittedName>
</protein>
<evidence type="ECO:0000256" key="2">
    <source>
        <dbReference type="ARBA" id="ARBA00023015"/>
    </source>
</evidence>
<evidence type="ECO:0000256" key="4">
    <source>
        <dbReference type="ARBA" id="ARBA00023159"/>
    </source>
</evidence>
<dbReference type="AlphaFoldDB" id="A0A937RA88"/>
<evidence type="ECO:0000259" key="6">
    <source>
        <dbReference type="PROSITE" id="PS50931"/>
    </source>
</evidence>
<dbReference type="PROSITE" id="PS50931">
    <property type="entry name" value="HTH_LYSR"/>
    <property type="match status" value="1"/>
</dbReference>
<dbReference type="SUPFAM" id="SSF46785">
    <property type="entry name" value="Winged helix' DNA-binding domain"/>
    <property type="match status" value="1"/>
</dbReference>
<dbReference type="InterPro" id="IPR005119">
    <property type="entry name" value="LysR_subst-bd"/>
</dbReference>
<reference evidence="7" key="1">
    <citation type="submission" date="2020-12" db="EMBL/GenBank/DDBJ databases">
        <title>Genomic characterization of non-nitrogen-fixing Frankia strains.</title>
        <authorList>
            <person name="Carlos-Shanley C."/>
            <person name="Guerra T."/>
            <person name="Hahn D."/>
        </authorList>
    </citation>
    <scope>NUCLEOTIDE SEQUENCE</scope>
    <source>
        <strain evidence="7">CN6</strain>
    </source>
</reference>
<keyword evidence="5" id="KW-0804">Transcription</keyword>
<gene>
    <name evidence="7" type="ORF">I7412_02115</name>
</gene>
<dbReference type="NCBIfam" id="NF002964">
    <property type="entry name" value="PRK03635.1"/>
    <property type="match status" value="1"/>
</dbReference>
<dbReference type="Proteomes" id="UP000604475">
    <property type="component" value="Unassembled WGS sequence"/>
</dbReference>
<evidence type="ECO:0000256" key="5">
    <source>
        <dbReference type="ARBA" id="ARBA00023163"/>
    </source>
</evidence>
<dbReference type="InterPro" id="IPR036390">
    <property type="entry name" value="WH_DNA-bd_sf"/>
</dbReference>
<name>A0A937RA88_9ACTN</name>
<dbReference type="RefSeq" id="WP_203002338.1">
    <property type="nucleotide sequence ID" value="NZ_JADWYU010000083.1"/>
</dbReference>
<keyword evidence="4" id="KW-0010">Activator</keyword>
<comment type="similarity">
    <text evidence="1">Belongs to the LysR transcriptional regulatory family.</text>
</comment>
<evidence type="ECO:0000256" key="3">
    <source>
        <dbReference type="ARBA" id="ARBA00023125"/>
    </source>
</evidence>
<proteinExistence type="inferred from homology"/>
<dbReference type="GO" id="GO:0003700">
    <property type="term" value="F:DNA-binding transcription factor activity"/>
    <property type="evidence" value="ECO:0007669"/>
    <property type="project" value="InterPro"/>
</dbReference>
<dbReference type="Pfam" id="PF03466">
    <property type="entry name" value="LysR_substrate"/>
    <property type="match status" value="1"/>
</dbReference>
<evidence type="ECO:0000313" key="7">
    <source>
        <dbReference type="EMBL" id="MBL7625992.1"/>
    </source>
</evidence>
<dbReference type="InterPro" id="IPR000847">
    <property type="entry name" value="LysR_HTH_N"/>
</dbReference>
<keyword evidence="3" id="KW-0238">DNA-binding</keyword>
<keyword evidence="8" id="KW-1185">Reference proteome</keyword>
<sequence length="304" mass="32811">MDPAQDLELPPAQLATLIAIAELGSFDAAARHLRVTPSAVSQRIRALESATGQVLVARSTPCLPTAAGEVLLRLARQTRLLHAEAREALGGGRAARTELAVAVNADSLATWFRAVLADAAGWDGVALRLHVEDQAFSAGLLRAGDALAAVTSDPVPVQGCRAEALGAMRYHPAATPAFADRWRERARQAGGADDYDWARMPLVVFNEKDDLQHELLRRRGVATVPRAHRVPTSADFHAAIRLGLGWGMLPEAQLLGDLAAGRLVTLTDACLDVPLHWQRWRLDSPLLARLTDAVRTSARARLRR</sequence>
<evidence type="ECO:0000256" key="1">
    <source>
        <dbReference type="ARBA" id="ARBA00009437"/>
    </source>
</evidence>
<comment type="caution">
    <text evidence="7">The sequence shown here is derived from an EMBL/GenBank/DDBJ whole genome shotgun (WGS) entry which is preliminary data.</text>
</comment>
<dbReference type="GO" id="GO:0003677">
    <property type="term" value="F:DNA binding"/>
    <property type="evidence" value="ECO:0007669"/>
    <property type="project" value="UniProtKB-KW"/>
</dbReference>
<evidence type="ECO:0000313" key="8">
    <source>
        <dbReference type="Proteomes" id="UP000604475"/>
    </source>
</evidence>